<dbReference type="Proteomes" id="UP000254052">
    <property type="component" value="Unassembled WGS sequence"/>
</dbReference>
<evidence type="ECO:0000256" key="2">
    <source>
        <dbReference type="ARBA" id="ARBA00022729"/>
    </source>
</evidence>
<sequence length="78" mass="8823">MKLRLSALALGTTLLVGCASSGTDQQGRSDPLEGFNRTMYNFNFNVLDPYIVRPVAVAWRDYVPQPARNGFEQLYWQP</sequence>
<dbReference type="PRINTS" id="PR01805">
    <property type="entry name" value="VACJLIPOPROT"/>
</dbReference>
<keyword evidence="4" id="KW-0449">Lipoprotein</keyword>
<accession>A0A377D243</accession>
<evidence type="ECO:0000256" key="1">
    <source>
        <dbReference type="ARBA" id="ARBA00010634"/>
    </source>
</evidence>
<dbReference type="Pfam" id="PF04333">
    <property type="entry name" value="MlaA"/>
    <property type="match status" value="1"/>
</dbReference>
<dbReference type="PANTHER" id="PTHR30035">
    <property type="entry name" value="LIPOPROTEIN VACJ-RELATED"/>
    <property type="match status" value="1"/>
</dbReference>
<feature type="chain" id="PRO_5016853919" evidence="3">
    <location>
        <begin position="22"/>
        <end position="78"/>
    </location>
</feature>
<protein>
    <submittedName>
        <fullName evidence="4">Lipoprotein</fullName>
    </submittedName>
</protein>
<organism evidence="4 5">
    <name type="scientific">Escherichia coli</name>
    <dbReference type="NCBI Taxonomy" id="562"/>
    <lineage>
        <taxon>Bacteria</taxon>
        <taxon>Pseudomonadati</taxon>
        <taxon>Pseudomonadota</taxon>
        <taxon>Gammaproteobacteria</taxon>
        <taxon>Enterobacterales</taxon>
        <taxon>Enterobacteriaceae</taxon>
        <taxon>Escherichia</taxon>
    </lineage>
</organism>
<dbReference type="EMBL" id="UGED01000018">
    <property type="protein sequence ID" value="STM14919.1"/>
    <property type="molecule type" value="Genomic_DNA"/>
</dbReference>
<feature type="signal peptide" evidence="3">
    <location>
        <begin position="1"/>
        <end position="21"/>
    </location>
</feature>
<proteinExistence type="inferred from homology"/>
<comment type="similarity">
    <text evidence="1">Belongs to the MlaA family.</text>
</comment>
<dbReference type="PANTHER" id="PTHR30035:SF3">
    <property type="entry name" value="INTERMEMBRANE PHOSPHOLIPID TRANSPORT SYSTEM LIPOPROTEIN MLAA"/>
    <property type="match status" value="1"/>
</dbReference>
<evidence type="ECO:0000313" key="5">
    <source>
        <dbReference type="Proteomes" id="UP000254052"/>
    </source>
</evidence>
<name>A0A377D243_ECOLX</name>
<evidence type="ECO:0000313" key="4">
    <source>
        <dbReference type="EMBL" id="STM14919.1"/>
    </source>
</evidence>
<evidence type="ECO:0000256" key="3">
    <source>
        <dbReference type="SAM" id="SignalP"/>
    </source>
</evidence>
<dbReference type="GO" id="GO:0016020">
    <property type="term" value="C:membrane"/>
    <property type="evidence" value="ECO:0007669"/>
    <property type="project" value="InterPro"/>
</dbReference>
<dbReference type="GO" id="GO:0120010">
    <property type="term" value="P:intermembrane phospholipid transfer"/>
    <property type="evidence" value="ECO:0007669"/>
    <property type="project" value="TreeGrafter"/>
</dbReference>
<dbReference type="InterPro" id="IPR007428">
    <property type="entry name" value="MlaA"/>
</dbReference>
<reference evidence="4 5" key="1">
    <citation type="submission" date="2018-06" db="EMBL/GenBank/DDBJ databases">
        <authorList>
            <consortium name="Pathogen Informatics"/>
            <person name="Doyle S."/>
        </authorList>
    </citation>
    <scope>NUCLEOTIDE SEQUENCE [LARGE SCALE GENOMIC DNA]</scope>
    <source>
        <strain evidence="4 5">NCTC9962</strain>
    </source>
</reference>
<gene>
    <name evidence="4" type="primary">vacJ</name>
    <name evidence="4" type="ORF">NCTC9962_06329</name>
</gene>
<dbReference type="AlphaFoldDB" id="A0A377D243"/>
<dbReference type="PROSITE" id="PS51257">
    <property type="entry name" value="PROKAR_LIPOPROTEIN"/>
    <property type="match status" value="1"/>
</dbReference>
<keyword evidence="2 3" id="KW-0732">Signal</keyword>